<proteinExistence type="predicted"/>
<sequence>MESEESPKQASKIDAFNKNNPYSAIGLARKIVNEKYLEIAKQTYSIRINNLNDYQKEIKQNKFDINYLENNTEEFEKLKEEKLEKLKKDKDILEKEFDQAINKISSDSRKSKIDEKNEALKKYDENIAYYQNLTKDSYLEFLKKQIEEFKEKAKKNKEEKKSILPENGTMW</sequence>
<feature type="coiled-coil region" evidence="1">
    <location>
        <begin position="51"/>
        <end position="159"/>
    </location>
</feature>
<reference evidence="3" key="1">
    <citation type="submission" date="2018-06" db="EMBL/GenBank/DDBJ databases">
        <authorList>
            <consortium name="Pathogen Informatics"/>
        </authorList>
    </citation>
    <scope>NUCLEOTIDE SEQUENCE [LARGE SCALE GENOMIC DNA]</scope>
    <source>
        <strain evidence="3">NCTC10135</strain>
    </source>
</reference>
<dbReference type="AlphaFoldDB" id="A0A3B0NZC3"/>
<evidence type="ECO:0000313" key="2">
    <source>
        <dbReference type="EMBL" id="SYV89739.1"/>
    </source>
</evidence>
<organism evidence="2 3">
    <name type="scientific">Metamycoplasma alkalescens</name>
    <dbReference type="NCBI Taxonomy" id="45363"/>
    <lineage>
        <taxon>Bacteria</taxon>
        <taxon>Bacillati</taxon>
        <taxon>Mycoplasmatota</taxon>
        <taxon>Mycoplasmoidales</taxon>
        <taxon>Metamycoplasmataceae</taxon>
        <taxon>Metamycoplasma</taxon>
    </lineage>
</organism>
<dbReference type="KEGG" id="mala:NCTC10135_00239"/>
<feature type="non-terminal residue" evidence="2">
    <location>
        <position position="171"/>
    </location>
</feature>
<dbReference type="Proteomes" id="UP000259864">
    <property type="component" value="Chromosome 1"/>
</dbReference>
<gene>
    <name evidence="2" type="ORF">NCTC10135_00239</name>
</gene>
<dbReference type="EMBL" id="LS991949">
    <property type="protein sequence ID" value="SYV89739.1"/>
    <property type="molecule type" value="Genomic_DNA"/>
</dbReference>
<evidence type="ECO:0000256" key="1">
    <source>
        <dbReference type="SAM" id="Coils"/>
    </source>
</evidence>
<protein>
    <submittedName>
        <fullName evidence="2">Uncharacterized protein</fullName>
    </submittedName>
</protein>
<name>A0A3B0NZC3_9BACT</name>
<keyword evidence="1" id="KW-0175">Coiled coil</keyword>
<evidence type="ECO:0000313" key="3">
    <source>
        <dbReference type="Proteomes" id="UP000259864"/>
    </source>
</evidence>
<accession>A0A3B0NZC3</accession>